<evidence type="ECO:0000313" key="3">
    <source>
        <dbReference type="Proteomes" id="UP000322079"/>
    </source>
</evidence>
<feature type="transmembrane region" description="Helical" evidence="1">
    <location>
        <begin position="33"/>
        <end position="51"/>
    </location>
</feature>
<proteinExistence type="predicted"/>
<protein>
    <submittedName>
        <fullName evidence="2">Uncharacterized protein</fullName>
    </submittedName>
</protein>
<name>A0A5C1DC39_9NEIS</name>
<evidence type="ECO:0000256" key="1">
    <source>
        <dbReference type="SAM" id="Phobius"/>
    </source>
</evidence>
<dbReference type="KEGG" id="chrm:FYK34_00760"/>
<organism evidence="2 3">
    <name type="scientific">Chromobacterium paludis</name>
    <dbReference type="NCBI Taxonomy" id="2605945"/>
    <lineage>
        <taxon>Bacteria</taxon>
        <taxon>Pseudomonadati</taxon>
        <taxon>Pseudomonadota</taxon>
        <taxon>Betaproteobacteria</taxon>
        <taxon>Neisseriales</taxon>
        <taxon>Chromobacteriaceae</taxon>
        <taxon>Chromobacterium</taxon>
    </lineage>
</organism>
<keyword evidence="1" id="KW-0472">Membrane</keyword>
<dbReference type="EMBL" id="CP043473">
    <property type="protein sequence ID" value="QEL54216.1"/>
    <property type="molecule type" value="Genomic_DNA"/>
</dbReference>
<reference evidence="2 3" key="1">
    <citation type="submission" date="2019-08" db="EMBL/GenBank/DDBJ databases">
        <title>Chromobacterium paludis, a novel bacterium isolated from a Maryland marsh pond.</title>
        <authorList>
            <person name="Blackburn M.B."/>
            <person name="Gundersen-Rindal D.E."/>
        </authorList>
    </citation>
    <scope>NUCLEOTIDE SEQUENCE [LARGE SCALE GENOMIC DNA]</scope>
    <source>
        <strain evidence="3">IIBBL 257-1</strain>
    </source>
</reference>
<keyword evidence="3" id="KW-1185">Reference proteome</keyword>
<evidence type="ECO:0000313" key="2">
    <source>
        <dbReference type="EMBL" id="QEL54216.1"/>
    </source>
</evidence>
<gene>
    <name evidence="2" type="ORF">FYK34_00760</name>
</gene>
<keyword evidence="1" id="KW-1133">Transmembrane helix</keyword>
<dbReference type="Proteomes" id="UP000322079">
    <property type="component" value="Chromosome"/>
</dbReference>
<dbReference type="AlphaFoldDB" id="A0A5C1DC39"/>
<dbReference type="RefSeq" id="WP_149294611.1">
    <property type="nucleotide sequence ID" value="NZ_CP043473.1"/>
</dbReference>
<sequence>MTAPVQPWRWIRLEIGLAVNGGIQYALFINHPLFWPAVGLSSLLIALLLLWPAPAPAAPPPIEDVRHARYWRSVAEHVNALLPLWAGHVALGREQIDQAASQLTERFDHLLRQIDHAPALPPDAVHPVAAAQDKLENALESLQLPPPLQKRLTPQLEQLKATGHQLQSLARSLIESNRVPTELSAQFAEQIGQWTLQLESLDADIHASCLACRLKQESADAPLNLQATIEEVLIHLQFQDRVNQILSHVQNDIWQLETLLHESLEYRGDDLPEPPDTEAWLSALKASYTTHEQRALHNREHHDKAQGPNDITFF</sequence>
<keyword evidence="1" id="KW-0812">Transmembrane</keyword>
<accession>A0A5C1DC39</accession>